<name>A0A0B1T0D7_OESDE</name>
<sequence>MDHFSRSVKKFQVTPSYDFKAHLLLGRFVRYSTLQMIIMKGYGVDATVR</sequence>
<accession>A0A0B1T0D7</accession>
<evidence type="ECO:0000313" key="2">
    <source>
        <dbReference type="Proteomes" id="UP000053660"/>
    </source>
</evidence>
<reference evidence="1 2" key="1">
    <citation type="submission" date="2014-03" db="EMBL/GenBank/DDBJ databases">
        <title>Draft genome of the hookworm Oesophagostomum dentatum.</title>
        <authorList>
            <person name="Mitreva M."/>
        </authorList>
    </citation>
    <scope>NUCLEOTIDE SEQUENCE [LARGE SCALE GENOMIC DNA]</scope>
    <source>
        <strain evidence="1 2">OD-Hann</strain>
    </source>
</reference>
<dbReference type="Proteomes" id="UP000053660">
    <property type="component" value="Unassembled WGS sequence"/>
</dbReference>
<protein>
    <submittedName>
        <fullName evidence="1">Uncharacterized protein</fullName>
    </submittedName>
</protein>
<gene>
    <name evidence="1" type="ORF">OESDEN_10964</name>
</gene>
<evidence type="ECO:0000313" key="1">
    <source>
        <dbReference type="EMBL" id="KHJ89217.1"/>
    </source>
</evidence>
<dbReference type="EMBL" id="KN554532">
    <property type="protein sequence ID" value="KHJ89217.1"/>
    <property type="molecule type" value="Genomic_DNA"/>
</dbReference>
<keyword evidence="2" id="KW-1185">Reference proteome</keyword>
<organism evidence="1 2">
    <name type="scientific">Oesophagostomum dentatum</name>
    <name type="common">Nodular worm</name>
    <dbReference type="NCBI Taxonomy" id="61180"/>
    <lineage>
        <taxon>Eukaryota</taxon>
        <taxon>Metazoa</taxon>
        <taxon>Ecdysozoa</taxon>
        <taxon>Nematoda</taxon>
        <taxon>Chromadorea</taxon>
        <taxon>Rhabditida</taxon>
        <taxon>Rhabditina</taxon>
        <taxon>Rhabditomorpha</taxon>
        <taxon>Strongyloidea</taxon>
        <taxon>Strongylidae</taxon>
        <taxon>Oesophagostomum</taxon>
    </lineage>
</organism>
<dbReference type="AlphaFoldDB" id="A0A0B1T0D7"/>
<proteinExistence type="predicted"/>